<keyword evidence="1" id="KW-0175">Coiled coil</keyword>
<gene>
    <name evidence="2" type="ORF">RxyAA322_01950</name>
</gene>
<feature type="coiled-coil region" evidence="1">
    <location>
        <begin position="64"/>
        <end position="93"/>
    </location>
</feature>
<dbReference type="EMBL" id="AP019791">
    <property type="protein sequence ID" value="BBL78341.1"/>
    <property type="molecule type" value="Genomic_DNA"/>
</dbReference>
<evidence type="ECO:0000313" key="3">
    <source>
        <dbReference type="Proteomes" id="UP000318065"/>
    </source>
</evidence>
<dbReference type="RefSeq" id="WP_143526494.1">
    <property type="nucleotide sequence ID" value="NZ_AP019791.1"/>
</dbReference>
<accession>A0A510HEH4</accession>
<reference evidence="2" key="1">
    <citation type="journal article" date="2019" name="Microbiol. Resour. Announc.">
        <title>Complete Genome Sequence of Rubrobacter xylanophilus Strain AA3-22, Isolated from Arima Onsen in Japan.</title>
        <authorList>
            <person name="Tomariguchi N."/>
            <person name="Miyazaki K."/>
        </authorList>
    </citation>
    <scope>NUCLEOTIDE SEQUENCE [LARGE SCALE GENOMIC DNA]</scope>
    <source>
        <strain evidence="2">AA3-22</strain>
    </source>
</reference>
<sequence>MSGEGELARHERELEQLLHELGGILFRRERLLDRERRTRNRVRMEQITEEARRPFARLDRETLVRDLERELGYQRLREQELQERLQLARLRSRTQDAILQEISRHLPPGRESPLLEDLHARTRRREELLANLPERPPFPQETTRRLEELEDHQKHLDDLLYRLAERHLLALHHGQTPDEGH</sequence>
<protein>
    <submittedName>
        <fullName evidence="2">Uncharacterized protein</fullName>
    </submittedName>
</protein>
<proteinExistence type="predicted"/>
<name>A0A510HEH4_9ACTN</name>
<dbReference type="OrthoDB" id="9992398at2"/>
<keyword evidence="3" id="KW-1185">Reference proteome</keyword>
<organism evidence="2 3">
    <name type="scientific">Rubrobacter xylanophilus</name>
    <dbReference type="NCBI Taxonomy" id="49319"/>
    <lineage>
        <taxon>Bacteria</taxon>
        <taxon>Bacillati</taxon>
        <taxon>Actinomycetota</taxon>
        <taxon>Rubrobacteria</taxon>
        <taxon>Rubrobacterales</taxon>
        <taxon>Rubrobacteraceae</taxon>
        <taxon>Rubrobacter</taxon>
    </lineage>
</organism>
<evidence type="ECO:0000256" key="1">
    <source>
        <dbReference type="SAM" id="Coils"/>
    </source>
</evidence>
<evidence type="ECO:0000313" key="2">
    <source>
        <dbReference type="EMBL" id="BBL78341.1"/>
    </source>
</evidence>
<dbReference type="Proteomes" id="UP000318065">
    <property type="component" value="Chromosome"/>
</dbReference>
<dbReference type="AlphaFoldDB" id="A0A510HEH4"/>